<organism evidence="2 3">
    <name type="scientific">Nothophoma quercina</name>
    <dbReference type="NCBI Taxonomy" id="749835"/>
    <lineage>
        <taxon>Eukaryota</taxon>
        <taxon>Fungi</taxon>
        <taxon>Dikarya</taxon>
        <taxon>Ascomycota</taxon>
        <taxon>Pezizomycotina</taxon>
        <taxon>Dothideomycetes</taxon>
        <taxon>Pleosporomycetidae</taxon>
        <taxon>Pleosporales</taxon>
        <taxon>Pleosporineae</taxon>
        <taxon>Didymellaceae</taxon>
        <taxon>Nothophoma</taxon>
    </lineage>
</organism>
<comment type="caution">
    <text evidence="2">The sequence shown here is derived from an EMBL/GenBank/DDBJ whole genome shotgun (WGS) entry which is preliminary data.</text>
</comment>
<keyword evidence="3" id="KW-1185">Reference proteome</keyword>
<evidence type="ECO:0000256" key="1">
    <source>
        <dbReference type="SAM" id="Phobius"/>
    </source>
</evidence>
<feature type="transmembrane region" description="Helical" evidence="1">
    <location>
        <begin position="123"/>
        <end position="143"/>
    </location>
</feature>
<dbReference type="Proteomes" id="UP001521222">
    <property type="component" value="Unassembled WGS sequence"/>
</dbReference>
<evidence type="ECO:0000313" key="3">
    <source>
        <dbReference type="Proteomes" id="UP001521222"/>
    </source>
</evidence>
<keyword evidence="1" id="KW-0812">Transmembrane</keyword>
<reference evidence="2 3" key="1">
    <citation type="submission" date="2024-02" db="EMBL/GenBank/DDBJ databases">
        <title>De novo assembly and annotation of 12 fungi associated with fruit tree decline syndrome in Ontario, Canada.</title>
        <authorList>
            <person name="Sulman M."/>
            <person name="Ellouze W."/>
            <person name="Ilyukhin E."/>
        </authorList>
    </citation>
    <scope>NUCLEOTIDE SEQUENCE [LARGE SCALE GENOMIC DNA]</scope>
    <source>
        <strain evidence="2 3">M97-236</strain>
    </source>
</reference>
<protein>
    <submittedName>
        <fullName evidence="2">Uncharacterized protein</fullName>
    </submittedName>
</protein>
<evidence type="ECO:0000313" key="2">
    <source>
        <dbReference type="EMBL" id="KAL1611630.1"/>
    </source>
</evidence>
<gene>
    <name evidence="2" type="ORF">SLS59_000349</name>
</gene>
<feature type="transmembrane region" description="Helical" evidence="1">
    <location>
        <begin position="94"/>
        <end position="117"/>
    </location>
</feature>
<dbReference type="EMBL" id="JAKIXB020000001">
    <property type="protein sequence ID" value="KAL1611630.1"/>
    <property type="molecule type" value="Genomic_DNA"/>
</dbReference>
<sequence>MSDSENLPINPIKPKNPYRFHNNVSREIALVDFLNDDFIEPMTVECKKKDGTTICDEEDMYRMGKIQELKVRSVESTPNFADCLKQRNYRPLSALSFAIILTATWEYLMIACTQGLVNGGLAGLFWSYIWTFVGFTFVELSLAEMASM</sequence>
<accession>A0ABR3S4M4</accession>
<name>A0ABR3S4M4_9PLEO</name>
<keyword evidence="1" id="KW-1133">Transmembrane helix</keyword>
<proteinExistence type="predicted"/>
<keyword evidence="1" id="KW-0472">Membrane</keyword>